<dbReference type="Proteomes" id="UP000231742">
    <property type="component" value="Unassembled WGS sequence"/>
</dbReference>
<dbReference type="InterPro" id="IPR032716">
    <property type="entry name" value="ACC_epsilon"/>
</dbReference>
<dbReference type="GO" id="GO:0004658">
    <property type="term" value="F:propionyl-CoA carboxylase activity"/>
    <property type="evidence" value="ECO:0007669"/>
    <property type="project" value="InterPro"/>
</dbReference>
<gene>
    <name evidence="1" type="ORF">CLV85_0958</name>
</gene>
<evidence type="ECO:0000313" key="2">
    <source>
        <dbReference type="Proteomes" id="UP000231742"/>
    </source>
</evidence>
<sequence>MTGKHASEEPADIRIVSRNVTPEETAAVTAVVRAALLESAELAGADEVAPVSAWARSQRPIREPLTPGPGAWNASARR</sequence>
<name>A0A2M9D7S1_9MICO</name>
<comment type="caution">
    <text evidence="1">The sequence shown here is derived from an EMBL/GenBank/DDBJ whole genome shotgun (WGS) entry which is preliminary data.</text>
</comment>
<dbReference type="GO" id="GO:0003989">
    <property type="term" value="F:acetyl-CoA carboxylase activity"/>
    <property type="evidence" value="ECO:0007669"/>
    <property type="project" value="InterPro"/>
</dbReference>
<dbReference type="EMBL" id="PGFH01000001">
    <property type="protein sequence ID" value="PJJ81776.1"/>
    <property type="molecule type" value="Genomic_DNA"/>
</dbReference>
<dbReference type="AlphaFoldDB" id="A0A2M9D7S1"/>
<protein>
    <submittedName>
        <fullName evidence="1">Acyl-CoA carboxylase epsilon subunit-like protein</fullName>
    </submittedName>
</protein>
<organism evidence="1 2">
    <name type="scientific">Salinibacterium amurskyense</name>
    <dbReference type="NCBI Taxonomy" id="205941"/>
    <lineage>
        <taxon>Bacteria</taxon>
        <taxon>Bacillati</taxon>
        <taxon>Actinomycetota</taxon>
        <taxon>Actinomycetes</taxon>
        <taxon>Micrococcales</taxon>
        <taxon>Microbacteriaceae</taxon>
        <taxon>Salinibacterium</taxon>
    </lineage>
</organism>
<dbReference type="OrthoDB" id="5123691at2"/>
<dbReference type="RefSeq" id="WP_100388430.1">
    <property type="nucleotide sequence ID" value="NZ_BMZU01000001.1"/>
</dbReference>
<dbReference type="Pfam" id="PF13822">
    <property type="entry name" value="ACC_epsilon"/>
    <property type="match status" value="1"/>
</dbReference>
<reference evidence="1 2" key="1">
    <citation type="submission" date="2017-11" db="EMBL/GenBank/DDBJ databases">
        <title>Genomic Encyclopedia of Archaeal and Bacterial Type Strains, Phase II (KMG-II): From Individual Species to Whole Genera.</title>
        <authorList>
            <person name="Goeker M."/>
        </authorList>
    </citation>
    <scope>NUCLEOTIDE SEQUENCE [LARGE SCALE GENOMIC DNA]</scope>
    <source>
        <strain evidence="1 2">DSM 16400</strain>
    </source>
</reference>
<accession>A0A2M9D7S1</accession>
<keyword evidence="2" id="KW-1185">Reference proteome</keyword>
<evidence type="ECO:0000313" key="1">
    <source>
        <dbReference type="EMBL" id="PJJ81776.1"/>
    </source>
</evidence>
<proteinExistence type="predicted"/>